<evidence type="ECO:0000313" key="1">
    <source>
        <dbReference type="EMBL" id="TMI98858.1"/>
    </source>
</evidence>
<dbReference type="Gene3D" id="1.10.10.1150">
    <property type="entry name" value="Coenzyme PQQ synthesis protein D (PqqD)"/>
    <property type="match status" value="1"/>
</dbReference>
<dbReference type="EMBL" id="VBAL01000153">
    <property type="protein sequence ID" value="TMI98858.1"/>
    <property type="molecule type" value="Genomic_DNA"/>
</dbReference>
<reference evidence="1 2" key="1">
    <citation type="journal article" date="2019" name="Nat. Microbiol.">
        <title>Mediterranean grassland soil C-N compound turnover is dependent on rainfall and depth, and is mediated by genomically divergent microorganisms.</title>
        <authorList>
            <person name="Diamond S."/>
            <person name="Andeer P.F."/>
            <person name="Li Z."/>
            <person name="Crits-Christoph A."/>
            <person name="Burstein D."/>
            <person name="Anantharaman K."/>
            <person name="Lane K.R."/>
            <person name="Thomas B.C."/>
            <person name="Pan C."/>
            <person name="Northen T.R."/>
            <person name="Banfield J.F."/>
        </authorList>
    </citation>
    <scope>NUCLEOTIDE SEQUENCE [LARGE SCALE GENOMIC DNA]</scope>
    <source>
        <strain evidence="1">NP_4</strain>
    </source>
</reference>
<name>A0A537KSY0_9BACT</name>
<proteinExistence type="predicted"/>
<organism evidence="1 2">
    <name type="scientific">Candidatus Segetimicrobium genomatis</name>
    <dbReference type="NCBI Taxonomy" id="2569760"/>
    <lineage>
        <taxon>Bacteria</taxon>
        <taxon>Bacillati</taxon>
        <taxon>Candidatus Sysuimicrobiota</taxon>
        <taxon>Candidatus Sysuimicrobiia</taxon>
        <taxon>Candidatus Sysuimicrobiales</taxon>
        <taxon>Candidatus Segetimicrobiaceae</taxon>
        <taxon>Candidatus Segetimicrobium</taxon>
    </lineage>
</organism>
<dbReference type="InterPro" id="IPR008792">
    <property type="entry name" value="PQQD"/>
</dbReference>
<protein>
    <submittedName>
        <fullName evidence="1">PqqD family protein</fullName>
    </submittedName>
</protein>
<dbReference type="Proteomes" id="UP000319353">
    <property type="component" value="Unassembled WGS sequence"/>
</dbReference>
<dbReference type="AlphaFoldDB" id="A0A537KSY0"/>
<dbReference type="InterPro" id="IPR041881">
    <property type="entry name" value="PqqD_sf"/>
</dbReference>
<accession>A0A537KSY0</accession>
<comment type="caution">
    <text evidence="1">The sequence shown here is derived from an EMBL/GenBank/DDBJ whole genome shotgun (WGS) entry which is preliminary data.</text>
</comment>
<gene>
    <name evidence="1" type="ORF">E6H01_11865</name>
</gene>
<dbReference type="Pfam" id="PF05402">
    <property type="entry name" value="PqqD"/>
    <property type="match status" value="1"/>
</dbReference>
<sequence length="105" mass="11284">MASPSGDGAIATSSVVVATKDQVSSDLAGEAIVLSLRTAMYYGLDQVGARIWELVREPTRVADIRDAIACEYDVELERCERDVLGLLRQLATEGLIEVRDGTEAA</sequence>
<evidence type="ECO:0000313" key="2">
    <source>
        <dbReference type="Proteomes" id="UP000319353"/>
    </source>
</evidence>